<evidence type="ECO:0000313" key="3">
    <source>
        <dbReference type="Proteomes" id="UP000770661"/>
    </source>
</evidence>
<dbReference type="GO" id="GO:0005509">
    <property type="term" value="F:calcium ion binding"/>
    <property type="evidence" value="ECO:0007669"/>
    <property type="project" value="InterPro"/>
</dbReference>
<evidence type="ECO:0000313" key="2">
    <source>
        <dbReference type="EMBL" id="KAG0714638.1"/>
    </source>
</evidence>
<dbReference type="Gene3D" id="2.60.40.60">
    <property type="entry name" value="Cadherins"/>
    <property type="match status" value="1"/>
</dbReference>
<organism evidence="2 3">
    <name type="scientific">Chionoecetes opilio</name>
    <name type="common">Atlantic snow crab</name>
    <name type="synonym">Cancer opilio</name>
    <dbReference type="NCBI Taxonomy" id="41210"/>
    <lineage>
        <taxon>Eukaryota</taxon>
        <taxon>Metazoa</taxon>
        <taxon>Ecdysozoa</taxon>
        <taxon>Arthropoda</taxon>
        <taxon>Crustacea</taxon>
        <taxon>Multicrustacea</taxon>
        <taxon>Malacostraca</taxon>
        <taxon>Eumalacostraca</taxon>
        <taxon>Eucarida</taxon>
        <taxon>Decapoda</taxon>
        <taxon>Pleocyemata</taxon>
        <taxon>Brachyura</taxon>
        <taxon>Eubrachyura</taxon>
        <taxon>Majoidea</taxon>
        <taxon>Majidae</taxon>
        <taxon>Chionoecetes</taxon>
    </lineage>
</organism>
<feature type="region of interest" description="Disordered" evidence="1">
    <location>
        <begin position="152"/>
        <end position="189"/>
    </location>
</feature>
<sequence length="245" mass="26677">MAGQHAINWTIGTGAGSDVALGRVYVDDPDDWDLEDKTFSWAGPPHPLFTLQPSTGEVFASTQLRERKYELHFLVSDTHWDQTDVVANMTVEVRHLSPESLAHAVPITLTPTSPAALAAAWSPALPVVRLLNPEKVDAVKSRLMFEVTEQAVLDSSEGSSPDQDEEDDIFKGLRSPGPTATEGTNSTGLANKIGKELESWCSEKQRNKLLDPAMFPALSHAAWVDVFVKYNTAIPSSAAVERLLS</sequence>
<name>A0A8J4XTU5_CHIOP</name>
<comment type="caution">
    <text evidence="2">The sequence shown here is derived from an EMBL/GenBank/DDBJ whole genome shotgun (WGS) entry which is preliminary data.</text>
</comment>
<dbReference type="EMBL" id="JACEEZ010020364">
    <property type="protein sequence ID" value="KAG0714638.1"/>
    <property type="molecule type" value="Genomic_DNA"/>
</dbReference>
<dbReference type="OrthoDB" id="6378842at2759"/>
<dbReference type="InterPro" id="IPR015919">
    <property type="entry name" value="Cadherin-like_sf"/>
</dbReference>
<reference evidence="2" key="1">
    <citation type="submission" date="2020-07" db="EMBL/GenBank/DDBJ databases">
        <title>The High-quality genome of the commercially important snow crab, Chionoecetes opilio.</title>
        <authorList>
            <person name="Jeong J.-H."/>
            <person name="Ryu S."/>
        </authorList>
    </citation>
    <scope>NUCLEOTIDE SEQUENCE</scope>
    <source>
        <strain evidence="2">MADBK_172401_WGS</strain>
        <tissue evidence="2">Digestive gland</tissue>
    </source>
</reference>
<accession>A0A8J4XTU5</accession>
<dbReference type="GO" id="GO:0016020">
    <property type="term" value="C:membrane"/>
    <property type="evidence" value="ECO:0007669"/>
    <property type="project" value="InterPro"/>
</dbReference>
<gene>
    <name evidence="2" type="primary">CadN2_1</name>
    <name evidence="2" type="ORF">GWK47_013720</name>
</gene>
<proteinExistence type="predicted"/>
<evidence type="ECO:0000256" key="1">
    <source>
        <dbReference type="SAM" id="MobiDB-lite"/>
    </source>
</evidence>
<protein>
    <submittedName>
        <fullName evidence="2">Putative neural-cadherin 2</fullName>
    </submittedName>
</protein>
<dbReference type="SUPFAM" id="SSF49313">
    <property type="entry name" value="Cadherin-like"/>
    <property type="match status" value="1"/>
</dbReference>
<dbReference type="AlphaFoldDB" id="A0A8J4XTU5"/>
<dbReference type="Proteomes" id="UP000770661">
    <property type="component" value="Unassembled WGS sequence"/>
</dbReference>
<keyword evidence="3" id="KW-1185">Reference proteome</keyword>